<dbReference type="InterPro" id="IPR000618">
    <property type="entry name" value="Insect_cuticle"/>
</dbReference>
<dbReference type="AlphaFoldDB" id="A0A8B7P4C1"/>
<evidence type="ECO:0000256" key="2">
    <source>
        <dbReference type="SAM" id="MobiDB-lite"/>
    </source>
</evidence>
<dbReference type="RefSeq" id="XP_018019906.1">
    <property type="nucleotide sequence ID" value="XM_018164417.1"/>
</dbReference>
<feature type="compositionally biased region" description="Basic and acidic residues" evidence="2">
    <location>
        <begin position="47"/>
        <end position="57"/>
    </location>
</feature>
<evidence type="ECO:0000313" key="4">
    <source>
        <dbReference type="RefSeq" id="XP_018019906.1"/>
    </source>
</evidence>
<dbReference type="Proteomes" id="UP000694843">
    <property type="component" value="Unplaced"/>
</dbReference>
<dbReference type="PROSITE" id="PS51155">
    <property type="entry name" value="CHIT_BIND_RR_2"/>
    <property type="match status" value="1"/>
</dbReference>
<feature type="compositionally biased region" description="Low complexity" evidence="2">
    <location>
        <begin position="220"/>
        <end position="235"/>
    </location>
</feature>
<keyword evidence="1" id="KW-0193">Cuticle</keyword>
<protein>
    <submittedName>
        <fullName evidence="4">Uncharacterized protein LOC108676351</fullName>
    </submittedName>
</protein>
<proteinExistence type="predicted"/>
<dbReference type="GO" id="GO:0042302">
    <property type="term" value="F:structural constituent of cuticle"/>
    <property type="evidence" value="ECO:0007669"/>
    <property type="project" value="UniProtKB-UniRule"/>
</dbReference>
<organism evidence="3 4">
    <name type="scientific">Hyalella azteca</name>
    <name type="common">Amphipod</name>
    <dbReference type="NCBI Taxonomy" id="294128"/>
    <lineage>
        <taxon>Eukaryota</taxon>
        <taxon>Metazoa</taxon>
        <taxon>Ecdysozoa</taxon>
        <taxon>Arthropoda</taxon>
        <taxon>Crustacea</taxon>
        <taxon>Multicrustacea</taxon>
        <taxon>Malacostraca</taxon>
        <taxon>Eumalacostraca</taxon>
        <taxon>Peracarida</taxon>
        <taxon>Amphipoda</taxon>
        <taxon>Senticaudata</taxon>
        <taxon>Talitrida</taxon>
        <taxon>Talitroidea</taxon>
        <taxon>Hyalellidae</taxon>
        <taxon>Hyalella</taxon>
    </lineage>
</organism>
<dbReference type="OrthoDB" id="6371055at2759"/>
<keyword evidence="3" id="KW-1185">Reference proteome</keyword>
<dbReference type="GeneID" id="108676351"/>
<accession>A0A8B7P4C1</accession>
<feature type="compositionally biased region" description="Low complexity" evidence="2">
    <location>
        <begin position="268"/>
        <end position="281"/>
    </location>
</feature>
<evidence type="ECO:0000256" key="1">
    <source>
        <dbReference type="PROSITE-ProRule" id="PRU00497"/>
    </source>
</evidence>
<feature type="region of interest" description="Disordered" evidence="2">
    <location>
        <begin position="38"/>
        <end position="78"/>
    </location>
</feature>
<gene>
    <name evidence="4" type="primary">LOC108676351</name>
</gene>
<sequence length="306" mass="34252">MEYIMLRNLTKNPILKTKFTDEKIEYQICVNPCISPQPTVVASRPRSRSEAEAREAQPARPAQPAPQPRQPQGGRLLADDVSTTTYIPILKDSRRTDPATGAFIYDYMGADGSSKYEVRFSNGTVLGNFSYINDQGERETRWYSAGERGTEIQGDSVVSPAPPTLIDETTGKNYVDLSNYDLYRHLEVPYVHIAGPSDPDERGQLSSLSDRRLVDDRRQQSQGRPQQAAPQPQIALDYEDETAFAAQAPQPVQPPQPSRVARTRTRVEAQPQQPQQAVAPRQRFDASALDTRSPDHVLDSLIQQFQ</sequence>
<dbReference type="KEGG" id="hazt:108676351"/>
<name>A0A8B7P4C1_HYAAZ</name>
<reference evidence="4" key="1">
    <citation type="submission" date="2025-08" db="UniProtKB">
        <authorList>
            <consortium name="RefSeq"/>
        </authorList>
    </citation>
    <scope>IDENTIFICATION</scope>
    <source>
        <tissue evidence="4">Whole organism</tissue>
    </source>
</reference>
<feature type="region of interest" description="Disordered" evidence="2">
    <location>
        <begin position="214"/>
        <end position="306"/>
    </location>
</feature>
<evidence type="ECO:0000313" key="3">
    <source>
        <dbReference type="Proteomes" id="UP000694843"/>
    </source>
</evidence>